<dbReference type="AlphaFoldDB" id="A0A8X6ISI3"/>
<sequence length="105" mass="12150">MTSIKILFWNAGGFTYDKFTELKFIAFNQNFDLLGIVERHASTENLDLYRINGYQTFCLHDRLLLSLVSLCTSDSFIANMTIRHTMTVSDRLKAVEINAWRGDLH</sequence>
<name>A0A8X6ISI3_TRICU</name>
<reference evidence="1" key="1">
    <citation type="submission" date="2020-07" db="EMBL/GenBank/DDBJ databases">
        <title>Multicomponent nature underlies the extraordinary mechanical properties of spider dragline silk.</title>
        <authorList>
            <person name="Kono N."/>
            <person name="Nakamura H."/>
            <person name="Mori M."/>
            <person name="Yoshida Y."/>
            <person name="Ohtoshi R."/>
            <person name="Malay A.D."/>
            <person name="Moran D.A.P."/>
            <person name="Tomita M."/>
            <person name="Numata K."/>
            <person name="Arakawa K."/>
        </authorList>
    </citation>
    <scope>NUCLEOTIDE SEQUENCE</scope>
</reference>
<dbReference type="OrthoDB" id="8361825at2759"/>
<keyword evidence="2" id="KW-1185">Reference proteome</keyword>
<accession>A0A8X6ISI3</accession>
<dbReference type="EMBL" id="BMAO01028836">
    <property type="protein sequence ID" value="GFR27679.1"/>
    <property type="molecule type" value="Genomic_DNA"/>
</dbReference>
<comment type="caution">
    <text evidence="1">The sequence shown here is derived from an EMBL/GenBank/DDBJ whole genome shotgun (WGS) entry which is preliminary data.</text>
</comment>
<proteinExistence type="predicted"/>
<evidence type="ECO:0000313" key="1">
    <source>
        <dbReference type="EMBL" id="GFR27679.1"/>
    </source>
</evidence>
<gene>
    <name evidence="1" type="ORF">TNCT_517391</name>
</gene>
<evidence type="ECO:0000313" key="2">
    <source>
        <dbReference type="Proteomes" id="UP000887116"/>
    </source>
</evidence>
<organism evidence="1 2">
    <name type="scientific">Trichonephila clavata</name>
    <name type="common">Joro spider</name>
    <name type="synonym">Nephila clavata</name>
    <dbReference type="NCBI Taxonomy" id="2740835"/>
    <lineage>
        <taxon>Eukaryota</taxon>
        <taxon>Metazoa</taxon>
        <taxon>Ecdysozoa</taxon>
        <taxon>Arthropoda</taxon>
        <taxon>Chelicerata</taxon>
        <taxon>Arachnida</taxon>
        <taxon>Araneae</taxon>
        <taxon>Araneomorphae</taxon>
        <taxon>Entelegynae</taxon>
        <taxon>Araneoidea</taxon>
        <taxon>Nephilidae</taxon>
        <taxon>Trichonephila</taxon>
    </lineage>
</organism>
<protein>
    <submittedName>
        <fullName evidence="1">Uncharacterized protein</fullName>
    </submittedName>
</protein>
<dbReference type="Proteomes" id="UP000887116">
    <property type="component" value="Unassembled WGS sequence"/>
</dbReference>